<comment type="caution">
    <text evidence="1">The sequence shown here is derived from an EMBL/GenBank/DDBJ whole genome shotgun (WGS) entry which is preliminary data.</text>
</comment>
<reference evidence="1 2" key="1">
    <citation type="journal article" date="2023" name="Plants (Basel)">
        <title>Bridging the Gap: Combining Genomics and Transcriptomics Approaches to Understand Stylosanthes scabra, an Orphan Legume from the Brazilian Caatinga.</title>
        <authorList>
            <person name="Ferreira-Neto J.R.C."/>
            <person name="da Silva M.D."/>
            <person name="Binneck E."/>
            <person name="de Melo N.F."/>
            <person name="da Silva R.H."/>
            <person name="de Melo A.L.T.M."/>
            <person name="Pandolfi V."/>
            <person name="Bustamante F.O."/>
            <person name="Brasileiro-Vidal A.C."/>
            <person name="Benko-Iseppon A.M."/>
        </authorList>
    </citation>
    <scope>NUCLEOTIDE SEQUENCE [LARGE SCALE GENOMIC DNA]</scope>
    <source>
        <tissue evidence="1">Leaves</tissue>
    </source>
</reference>
<evidence type="ECO:0000313" key="1">
    <source>
        <dbReference type="EMBL" id="MED6213921.1"/>
    </source>
</evidence>
<proteinExistence type="predicted"/>
<keyword evidence="2" id="KW-1185">Reference proteome</keyword>
<protein>
    <submittedName>
        <fullName evidence="1">Uncharacterized protein</fullName>
    </submittedName>
</protein>
<evidence type="ECO:0000313" key="2">
    <source>
        <dbReference type="Proteomes" id="UP001341840"/>
    </source>
</evidence>
<gene>
    <name evidence="1" type="ORF">PIB30_098123</name>
</gene>
<sequence length="104" mass="11315">MHTLVAASADTHTAHVESHVEASLVAVRAVGREVLVEHIHPPRFAKLYQPTSDVDHIPLRTNLIFSDTLWCPGNRLPISKLASSSIGGVPLNALETQKWTNCAT</sequence>
<accession>A0ABU6YVT2</accession>
<dbReference type="EMBL" id="JASCZI010244133">
    <property type="protein sequence ID" value="MED6213921.1"/>
    <property type="molecule type" value="Genomic_DNA"/>
</dbReference>
<name>A0ABU6YVT2_9FABA</name>
<dbReference type="Proteomes" id="UP001341840">
    <property type="component" value="Unassembled WGS sequence"/>
</dbReference>
<organism evidence="1 2">
    <name type="scientific">Stylosanthes scabra</name>
    <dbReference type="NCBI Taxonomy" id="79078"/>
    <lineage>
        <taxon>Eukaryota</taxon>
        <taxon>Viridiplantae</taxon>
        <taxon>Streptophyta</taxon>
        <taxon>Embryophyta</taxon>
        <taxon>Tracheophyta</taxon>
        <taxon>Spermatophyta</taxon>
        <taxon>Magnoliopsida</taxon>
        <taxon>eudicotyledons</taxon>
        <taxon>Gunneridae</taxon>
        <taxon>Pentapetalae</taxon>
        <taxon>rosids</taxon>
        <taxon>fabids</taxon>
        <taxon>Fabales</taxon>
        <taxon>Fabaceae</taxon>
        <taxon>Papilionoideae</taxon>
        <taxon>50 kb inversion clade</taxon>
        <taxon>dalbergioids sensu lato</taxon>
        <taxon>Dalbergieae</taxon>
        <taxon>Pterocarpus clade</taxon>
        <taxon>Stylosanthes</taxon>
    </lineage>
</organism>